<evidence type="ECO:0000313" key="3">
    <source>
        <dbReference type="Proteomes" id="UP000693946"/>
    </source>
</evidence>
<dbReference type="Proteomes" id="UP000693946">
    <property type="component" value="Linkage Group LG10"/>
</dbReference>
<dbReference type="EMBL" id="JAGKHQ010000002">
    <property type="protein sequence ID" value="KAG7522452.1"/>
    <property type="molecule type" value="Genomic_DNA"/>
</dbReference>
<organism evidence="2 3">
    <name type="scientific">Solea senegalensis</name>
    <name type="common">Senegalese sole</name>
    <dbReference type="NCBI Taxonomy" id="28829"/>
    <lineage>
        <taxon>Eukaryota</taxon>
        <taxon>Metazoa</taxon>
        <taxon>Chordata</taxon>
        <taxon>Craniata</taxon>
        <taxon>Vertebrata</taxon>
        <taxon>Euteleostomi</taxon>
        <taxon>Actinopterygii</taxon>
        <taxon>Neopterygii</taxon>
        <taxon>Teleostei</taxon>
        <taxon>Neoteleostei</taxon>
        <taxon>Acanthomorphata</taxon>
        <taxon>Carangaria</taxon>
        <taxon>Pleuronectiformes</taxon>
        <taxon>Pleuronectoidei</taxon>
        <taxon>Soleidae</taxon>
        <taxon>Solea</taxon>
    </lineage>
</organism>
<comment type="caution">
    <text evidence="2">The sequence shown here is derived from an EMBL/GenBank/DDBJ whole genome shotgun (WGS) entry which is preliminary data.</text>
</comment>
<keyword evidence="3" id="KW-1185">Reference proteome</keyword>
<protein>
    <submittedName>
        <fullName evidence="2">Uncharacterized protein</fullName>
    </submittedName>
</protein>
<feature type="region of interest" description="Disordered" evidence="1">
    <location>
        <begin position="589"/>
        <end position="614"/>
    </location>
</feature>
<feature type="compositionally biased region" description="Polar residues" evidence="1">
    <location>
        <begin position="603"/>
        <end position="614"/>
    </location>
</feature>
<sequence length="919" mass="103840">MDEAHAAMEQITGDSCWSCAGENVFDVLLEMEREREKKEKLFWDLQLINAGNVNNIFVMEKPVVTDPHQRKHSHCTRSTHTVQTEKLLEGNEKCERVRSVKRLKRAARQCWIRLASEGVHSILPSPWWRQSLKVKGHAWGCVSLSDAFLLVDVKYDVVTHLLYTEMLVEHHTESVWESLLSWQQHREEEGLEESAEEALESGDMLRLAELPGAFRMYRVCLDASLRSCAEFREQWCSAASLLYETHTCRQQERDKLTELGQRLDRESLKVVCLHIRLATLRAQREKVSYCALLAARQSWETWPRVSGAGGAEQAAALWLHGEGDDDDDELNKDLISVSTQQQAVLQLLMLTQDQERRHLVKLIHGVSLEDLQGPVYTAPPVEEGHNHTALRNSCVKRLRQILTSLQTHSRPQTSTEPHVQAQTDQMQVCTRSEAAVKSQHQLQHCALLLLTQLQELHDLQASALLQVLMDKGEDHLQVLRDEYESELGTRGIANLLQFLISDAALTSSSVFVSENNELQKTPSSTTEVVQSTGSEAAKVLAVFADGDLNEIQAAVMTNQQDVCTDCGFVVEEMPYLEILCVSDAPSKTHQSLTAGREGPQEENGGSATRSPQSYEKQGSLIALAWSKPPEDDDDYDAEAADRVTELSQSCDSSLKAQVQTSDMCSTAEDTQCEETSGDRCDGCHDVNSAEKRELTSEEKSVVDQSCETEAVPERDLQVVQSFESTHHPEMKPHSDDLCSGETSDTAEVDVETCLTATESELLDVGQSTHTQDQKHCSLTTSDFTETPMEREQVKEPVSAMEREQTIRNLVDMQRKVEQRQQRDRERQLLRVRERLSIIQSRKAEEDLLGLKVTDELRHLTQGLPQEDKNRQKTVVRERLEQLRRERSYVLQSKRDRNTAGFKELLGPVALSRETEDEGD</sequence>
<dbReference type="AlphaFoldDB" id="A0AAV6SZB4"/>
<name>A0AAV6SZB4_SOLSE</name>
<gene>
    <name evidence="2" type="ORF">JOB18_022753</name>
</gene>
<accession>A0AAV6SZB4</accession>
<proteinExistence type="predicted"/>
<evidence type="ECO:0000256" key="1">
    <source>
        <dbReference type="SAM" id="MobiDB-lite"/>
    </source>
</evidence>
<reference evidence="2 3" key="1">
    <citation type="journal article" date="2021" name="Sci. Rep.">
        <title>Chromosome anchoring in Senegalese sole (Solea senegalensis) reveals sex-associated markers and genome rearrangements in flatfish.</title>
        <authorList>
            <person name="Guerrero-Cozar I."/>
            <person name="Gomez-Garrido J."/>
            <person name="Berbel C."/>
            <person name="Martinez-Blanch J.F."/>
            <person name="Alioto T."/>
            <person name="Claros M.G."/>
            <person name="Gagnaire P.A."/>
            <person name="Manchado M."/>
        </authorList>
    </citation>
    <scope>NUCLEOTIDE SEQUENCE [LARGE SCALE GENOMIC DNA]</scope>
    <source>
        <strain evidence="2">Sse05_10M</strain>
    </source>
</reference>
<evidence type="ECO:0000313" key="2">
    <source>
        <dbReference type="EMBL" id="KAG7522452.1"/>
    </source>
</evidence>